<dbReference type="Proteomes" id="UP000752172">
    <property type="component" value="Unassembled WGS sequence"/>
</dbReference>
<dbReference type="InterPro" id="IPR022742">
    <property type="entry name" value="Hydrolase_4"/>
</dbReference>
<feature type="domain" description="Serine aminopeptidase S33" evidence="1">
    <location>
        <begin position="26"/>
        <end position="289"/>
    </location>
</feature>
<name>A0A921T6Q5_9PSED</name>
<dbReference type="Gene3D" id="3.40.50.1820">
    <property type="entry name" value="alpha/beta hydrolase"/>
    <property type="match status" value="1"/>
</dbReference>
<evidence type="ECO:0000313" key="3">
    <source>
        <dbReference type="Proteomes" id="UP000752172"/>
    </source>
</evidence>
<dbReference type="RefSeq" id="WP_278916316.1">
    <property type="nucleotide sequence ID" value="NZ_DYTS01000113.1"/>
</dbReference>
<reference evidence="2" key="1">
    <citation type="journal article" date="2021" name="PeerJ">
        <title>Extensive microbial diversity within the chicken gut microbiome revealed by metagenomics and culture.</title>
        <authorList>
            <person name="Gilroy R."/>
            <person name="Ravi A."/>
            <person name="Getino M."/>
            <person name="Pursley I."/>
            <person name="Horton D.L."/>
            <person name="Alikhan N.F."/>
            <person name="Baker D."/>
            <person name="Gharbi K."/>
            <person name="Hall N."/>
            <person name="Watson M."/>
            <person name="Adriaenssens E.M."/>
            <person name="Foster-Nyarko E."/>
            <person name="Jarju S."/>
            <person name="Secka A."/>
            <person name="Antonio M."/>
            <person name="Oren A."/>
            <person name="Chaudhuri R.R."/>
            <person name="La Ragione R."/>
            <person name="Hildebrand F."/>
            <person name="Pallen M.J."/>
        </authorList>
    </citation>
    <scope>NUCLEOTIDE SEQUENCE</scope>
    <source>
        <strain evidence="2">ChiSjej2B20-17149</strain>
    </source>
</reference>
<reference evidence="2" key="2">
    <citation type="submission" date="2021-09" db="EMBL/GenBank/DDBJ databases">
        <authorList>
            <person name="Gilroy R."/>
        </authorList>
    </citation>
    <scope>NUCLEOTIDE SEQUENCE</scope>
    <source>
        <strain evidence="2">ChiSjej2B20-17149</strain>
    </source>
</reference>
<dbReference type="GO" id="GO:0016787">
    <property type="term" value="F:hydrolase activity"/>
    <property type="evidence" value="ECO:0007669"/>
    <property type="project" value="UniProtKB-KW"/>
</dbReference>
<comment type="caution">
    <text evidence="2">The sequence shown here is derived from an EMBL/GenBank/DDBJ whole genome shotgun (WGS) entry which is preliminary data.</text>
</comment>
<dbReference type="InterPro" id="IPR017208">
    <property type="entry name" value="UCP037442_abhydr"/>
</dbReference>
<proteinExistence type="predicted"/>
<dbReference type="InterPro" id="IPR029058">
    <property type="entry name" value="AB_hydrolase_fold"/>
</dbReference>
<dbReference type="PIRSF" id="PIRSF037442">
    <property type="entry name" value="UCP037442_abhydr"/>
    <property type="match status" value="1"/>
</dbReference>
<evidence type="ECO:0000313" key="2">
    <source>
        <dbReference type="EMBL" id="HJH18346.1"/>
    </source>
</evidence>
<keyword evidence="2" id="KW-0378">Hydrolase</keyword>
<dbReference type="InterPro" id="IPR051044">
    <property type="entry name" value="MAG_DAG_Lipase"/>
</dbReference>
<dbReference type="PANTHER" id="PTHR11614">
    <property type="entry name" value="PHOSPHOLIPASE-RELATED"/>
    <property type="match status" value="1"/>
</dbReference>
<accession>A0A921T6Q5</accession>
<protein>
    <submittedName>
        <fullName evidence="2">Alpha/beta hydrolase</fullName>
    </submittedName>
</protein>
<organism evidence="2 3">
    <name type="scientific">Pseudomonas lactis</name>
    <dbReference type="NCBI Taxonomy" id="1615674"/>
    <lineage>
        <taxon>Bacteria</taxon>
        <taxon>Pseudomonadati</taxon>
        <taxon>Pseudomonadota</taxon>
        <taxon>Gammaproteobacteria</taxon>
        <taxon>Pseudomonadales</taxon>
        <taxon>Pseudomonadaceae</taxon>
        <taxon>Pseudomonas</taxon>
    </lineage>
</organism>
<dbReference type="SUPFAM" id="SSF53474">
    <property type="entry name" value="alpha/beta-Hydrolases"/>
    <property type="match status" value="1"/>
</dbReference>
<gene>
    <name evidence="2" type="ORF">K8W20_06510</name>
</gene>
<dbReference type="EMBL" id="DYTS01000113">
    <property type="protein sequence ID" value="HJH18346.1"/>
    <property type="molecule type" value="Genomic_DNA"/>
</dbReference>
<evidence type="ECO:0000259" key="1">
    <source>
        <dbReference type="Pfam" id="PF12146"/>
    </source>
</evidence>
<dbReference type="Pfam" id="PF12146">
    <property type="entry name" value="Hydrolase_4"/>
    <property type="match status" value="1"/>
</dbReference>
<dbReference type="AlphaFoldDB" id="A0A921T6Q5"/>
<sequence>MNHSTFWLTANDHTRLYVNQWMPDIPPRAVVMLSHGMAEHGGRYARLAQALCAAGLGVYALDQRGHGRTAEAGTVGLYAESDGWNKVVGDLASLNQHIGQQHPGLPIILLGHSMGSYISQAYLLHHSASLHGAILSGSNFQPVALYRAAQIIARIERARQGLRGRSALIDFLSFGSFNKAFKPNRTAFDWLSRDPVEADKYINDPLCGFRCTNQLWIDLLGGLQQISKVSNLAQIDPGLPILVMGGDCDPVSEGKRLKDLAHALREAGCQDVQLTLYPQARHEVFNETNRDEVTADLLAWLDQALALRRPARCE</sequence>